<dbReference type="Gene3D" id="2.30.110.10">
    <property type="entry name" value="Electron Transport, Fmn-binding Protein, Chain A"/>
    <property type="match status" value="1"/>
</dbReference>
<dbReference type="InterPro" id="IPR012675">
    <property type="entry name" value="Beta-grasp_dom_sf"/>
</dbReference>
<dbReference type="SUPFAM" id="SSF52343">
    <property type="entry name" value="Ferredoxin reductase-like, C-terminal NADP-linked domain"/>
    <property type="match status" value="1"/>
</dbReference>
<dbReference type="InterPro" id="IPR001041">
    <property type="entry name" value="2Fe-2S_ferredoxin-type"/>
</dbReference>
<dbReference type="Proteomes" id="UP001268036">
    <property type="component" value="Unassembled WGS sequence"/>
</dbReference>
<dbReference type="PROSITE" id="PS51085">
    <property type="entry name" value="2FE2S_FER_2"/>
    <property type="match status" value="1"/>
</dbReference>
<evidence type="ECO:0000259" key="1">
    <source>
        <dbReference type="PROSITE" id="PS51085"/>
    </source>
</evidence>
<sequence length="684" mass="73691">MNESLTTLPTWHPGETLIQERVGVRQRMAEVGPRVIRSFMPDQHRAFYQQLPFLVLGSVDAAGLAWATILEGPPGFVAAPTPTRLEITATLPANDPAGPGLVDGAAVGLLGIELHSRRRNRVNGVIGMTPQGFHLAVDQSFGNCPRYIQPRDLHLPAEPDTLPVPPAEHLKSLDDDARRLIEGANTFFVASYAEQEGQRRVDVSHRGGKPGFVRVDGDGLLTIPDFNGNLFFNTLGNIVLNGQAGLLFVDYQSGELLQLSGTAEVLFDSPEIAAFAGAERLWSFRPQRLVRRRAALALRWTAHPDEEADSVQLTGSWPQARARLQALERGNRWQSLRVARIVEESASIRSFHLAAADGADLVPAQAGQFLPLRLSPDEGQPPLLRSYSLSNAPADGHYRISVKREGRVSGWLHEQLREGDLLDTRLPAGDFALAASGNHSLVLLAGGIGITPLLAMLRHLVHEGRRTQRFRPVVLFYGARRKAERAFDAELAELVAAAGGAIQVVRALSDTQDAVAGVDYEVAGRIDMQVLARFLPFGDHAFYLCGPAAFTQALYDGLRGYGIEDARIHAEAFGPAALQRSLPAGAVVPARPPAATETVPVIFTESLKEARWTPAAGSLLELAEARGLAPAFSCRAGHCGTCRTRVLSGAVTYPREPAAAVAEGEALLCCAVPAAGSTRLELDL</sequence>
<dbReference type="Pfam" id="PF00111">
    <property type="entry name" value="Fer2"/>
    <property type="match status" value="1"/>
</dbReference>
<feature type="domain" description="2Fe-2S ferredoxin-type" evidence="1">
    <location>
        <begin position="597"/>
        <end position="684"/>
    </location>
</feature>
<dbReference type="PANTHER" id="PTHR42815">
    <property type="entry name" value="FAD-BINDING, PUTATIVE (AFU_ORTHOLOGUE AFUA_6G07600)-RELATED"/>
    <property type="match status" value="1"/>
</dbReference>
<comment type="caution">
    <text evidence="3">The sequence shown here is derived from an EMBL/GenBank/DDBJ whole genome shotgun (WGS) entry which is preliminary data.</text>
</comment>
<dbReference type="AlphaFoldDB" id="A0AAJ2BPD9"/>
<dbReference type="Gene3D" id="3.10.20.30">
    <property type="match status" value="1"/>
</dbReference>
<evidence type="ECO:0000259" key="2">
    <source>
        <dbReference type="PROSITE" id="PS51384"/>
    </source>
</evidence>
<dbReference type="PANTHER" id="PTHR42815:SF2">
    <property type="entry name" value="FAD-BINDING, PUTATIVE (AFU_ORTHOLOGUE AFUA_6G07600)-RELATED"/>
    <property type="match status" value="1"/>
</dbReference>
<dbReference type="InterPro" id="IPR017938">
    <property type="entry name" value="Riboflavin_synthase-like_b-brl"/>
</dbReference>
<dbReference type="Pfam" id="PF00175">
    <property type="entry name" value="NAD_binding_1"/>
    <property type="match status" value="1"/>
</dbReference>
<protein>
    <submittedName>
        <fullName evidence="3">Ferredoxin-NADP reductase/predicted pyridoxine 5'-phosphate oxidase superfamily flavin-nucleotide-binding protein</fullName>
    </submittedName>
</protein>
<name>A0AAJ2BPD9_9PSED</name>
<dbReference type="CDD" id="cd00207">
    <property type="entry name" value="fer2"/>
    <property type="match status" value="1"/>
</dbReference>
<dbReference type="SUPFAM" id="SSF54292">
    <property type="entry name" value="2Fe-2S ferredoxin-like"/>
    <property type="match status" value="1"/>
</dbReference>
<gene>
    <name evidence="3" type="ORF">QE440_004611</name>
</gene>
<dbReference type="SUPFAM" id="SSF63380">
    <property type="entry name" value="Riboflavin synthase domain-like"/>
    <property type="match status" value="1"/>
</dbReference>
<proteinExistence type="predicted"/>
<dbReference type="SUPFAM" id="SSF50475">
    <property type="entry name" value="FMN-binding split barrel"/>
    <property type="match status" value="1"/>
</dbReference>
<dbReference type="CDD" id="cd06184">
    <property type="entry name" value="flavohem_like_fad_nad_binding"/>
    <property type="match status" value="1"/>
</dbReference>
<dbReference type="PROSITE" id="PS51384">
    <property type="entry name" value="FAD_FR"/>
    <property type="match status" value="1"/>
</dbReference>
<dbReference type="GO" id="GO:0016491">
    <property type="term" value="F:oxidoreductase activity"/>
    <property type="evidence" value="ECO:0007669"/>
    <property type="project" value="InterPro"/>
</dbReference>
<organism evidence="3 4">
    <name type="scientific">Pseudomonas oryzihabitans</name>
    <dbReference type="NCBI Taxonomy" id="47885"/>
    <lineage>
        <taxon>Bacteria</taxon>
        <taxon>Pseudomonadati</taxon>
        <taxon>Pseudomonadota</taxon>
        <taxon>Gammaproteobacteria</taxon>
        <taxon>Pseudomonadales</taxon>
        <taxon>Pseudomonadaceae</taxon>
        <taxon>Pseudomonas</taxon>
    </lineage>
</organism>
<dbReference type="GO" id="GO:0051537">
    <property type="term" value="F:2 iron, 2 sulfur cluster binding"/>
    <property type="evidence" value="ECO:0007669"/>
    <property type="project" value="InterPro"/>
</dbReference>
<accession>A0AAJ2BPD9</accession>
<evidence type="ECO:0000313" key="4">
    <source>
        <dbReference type="Proteomes" id="UP001268036"/>
    </source>
</evidence>
<dbReference type="PRINTS" id="PR00409">
    <property type="entry name" value="PHDIOXRDTASE"/>
</dbReference>
<feature type="domain" description="FAD-binding FR-type" evidence="2">
    <location>
        <begin position="331"/>
        <end position="434"/>
    </location>
</feature>
<dbReference type="EMBL" id="JAVJAF010000001">
    <property type="protein sequence ID" value="MDR6236870.1"/>
    <property type="molecule type" value="Genomic_DNA"/>
</dbReference>
<evidence type="ECO:0000313" key="3">
    <source>
        <dbReference type="EMBL" id="MDR6236870.1"/>
    </source>
</evidence>
<dbReference type="RefSeq" id="WP_309761881.1">
    <property type="nucleotide sequence ID" value="NZ_JAVJAF010000001.1"/>
</dbReference>
<dbReference type="PROSITE" id="PS00197">
    <property type="entry name" value="2FE2S_FER_1"/>
    <property type="match status" value="1"/>
</dbReference>
<dbReference type="InterPro" id="IPR012349">
    <property type="entry name" value="Split_barrel_FMN-bd"/>
</dbReference>
<dbReference type="Gene3D" id="3.40.50.80">
    <property type="entry name" value="Nucleotide-binding domain of ferredoxin-NADP reductase (FNR) module"/>
    <property type="match status" value="1"/>
</dbReference>
<reference evidence="3" key="1">
    <citation type="submission" date="2023-08" db="EMBL/GenBank/DDBJ databases">
        <title>Functional and genomic diversity of the sorghum phyllosphere microbiome.</title>
        <authorList>
            <person name="Shade A."/>
        </authorList>
    </citation>
    <scope>NUCLEOTIDE SEQUENCE</scope>
    <source>
        <strain evidence="3">SORGH_AS_0201</strain>
    </source>
</reference>
<dbReference type="InterPro" id="IPR006058">
    <property type="entry name" value="2Fe2S_fd_BS"/>
</dbReference>
<dbReference type="InterPro" id="IPR017927">
    <property type="entry name" value="FAD-bd_FR_type"/>
</dbReference>
<dbReference type="InterPro" id="IPR036010">
    <property type="entry name" value="2Fe-2S_ferredoxin-like_sf"/>
</dbReference>
<dbReference type="Gene3D" id="2.40.30.10">
    <property type="entry name" value="Translation factors"/>
    <property type="match status" value="1"/>
</dbReference>
<dbReference type="InterPro" id="IPR001433">
    <property type="entry name" value="OxRdtase_FAD/NAD-bd"/>
</dbReference>
<dbReference type="InterPro" id="IPR039261">
    <property type="entry name" value="FNR_nucleotide-bd"/>
</dbReference>